<dbReference type="InterPro" id="IPR000182">
    <property type="entry name" value="GNAT_dom"/>
</dbReference>
<dbReference type="GO" id="GO:0008080">
    <property type="term" value="F:N-acetyltransferase activity"/>
    <property type="evidence" value="ECO:0007669"/>
    <property type="project" value="InterPro"/>
</dbReference>
<evidence type="ECO:0000313" key="5">
    <source>
        <dbReference type="EMBL" id="KAK9398551.1"/>
    </source>
</evidence>
<dbReference type="PANTHER" id="PTHR13947:SF58">
    <property type="entry name" value="8B (PUTATIVE,_PSEUDO-RELATED"/>
    <property type="match status" value="1"/>
</dbReference>
<dbReference type="PANTHER" id="PTHR13947">
    <property type="entry name" value="GNAT FAMILY N-ACETYLTRANSFERASE"/>
    <property type="match status" value="1"/>
</dbReference>
<keyword evidence="1" id="KW-0808">Transferase</keyword>
<feature type="compositionally biased region" description="Gly residues" evidence="2">
    <location>
        <begin position="348"/>
        <end position="357"/>
    </location>
</feature>
<protein>
    <submittedName>
        <fullName evidence="5">N-acetyltransferase 8-like</fullName>
    </submittedName>
</protein>
<keyword evidence="3" id="KW-0472">Membrane</keyword>
<name>A0AAW1B8M8_CROAD</name>
<sequence>MAAIIDDQERPAPGHLAAGQEKHDLVAGKYHIRKYEARDYDMMRTFYIQGIKEHIPRALWHFLGRPQTHLGLLAVFLMTYLSSASYIISLVVVSILLVVGMLSMKNIYEDYLQNSLTTDMLDIQGTYLEPEDCGFWVVDIGEEVVGMVALTHPDNPSWWRNARELKRMSVKKEHRGQGLSKALIKTVIQFSQEHGYEEVVLGTSMVQHIAHRAYENMGFHKVLEENPSFIAKLALPGLELQDLGRRSAGERLFFFAPPAPRSIVPFGDRETRLAAGRPLSQSEGIAFSEQPINGREWACGKRAREAVRGRWAGKARARSFPRRCDRSARGAVAMETGAAREAPHRGQVGLGRTGESD</sequence>
<dbReference type="Gene3D" id="3.40.630.30">
    <property type="match status" value="1"/>
</dbReference>
<feature type="transmembrane region" description="Helical" evidence="3">
    <location>
        <begin position="70"/>
        <end position="99"/>
    </location>
</feature>
<feature type="region of interest" description="Disordered" evidence="2">
    <location>
        <begin position="322"/>
        <end position="357"/>
    </location>
</feature>
<evidence type="ECO:0000256" key="2">
    <source>
        <dbReference type="SAM" id="MobiDB-lite"/>
    </source>
</evidence>
<dbReference type="AlphaFoldDB" id="A0AAW1B8M8"/>
<dbReference type="InterPro" id="IPR050769">
    <property type="entry name" value="NAT_camello-type"/>
</dbReference>
<comment type="caution">
    <text evidence="5">The sequence shown here is derived from an EMBL/GenBank/DDBJ whole genome shotgun (WGS) entry which is preliminary data.</text>
</comment>
<accession>A0AAW1B8M8</accession>
<dbReference type="EMBL" id="JAOTOJ010000007">
    <property type="protein sequence ID" value="KAK9398551.1"/>
    <property type="molecule type" value="Genomic_DNA"/>
</dbReference>
<dbReference type="InterPro" id="IPR016181">
    <property type="entry name" value="Acyl_CoA_acyltransferase"/>
</dbReference>
<dbReference type="SUPFAM" id="SSF55729">
    <property type="entry name" value="Acyl-CoA N-acyltransferases (Nat)"/>
    <property type="match status" value="1"/>
</dbReference>
<keyword evidence="6" id="KW-1185">Reference proteome</keyword>
<evidence type="ECO:0000259" key="4">
    <source>
        <dbReference type="PROSITE" id="PS51186"/>
    </source>
</evidence>
<dbReference type="CDD" id="cd04301">
    <property type="entry name" value="NAT_SF"/>
    <property type="match status" value="1"/>
</dbReference>
<dbReference type="Proteomes" id="UP001474421">
    <property type="component" value="Unassembled WGS sequence"/>
</dbReference>
<proteinExistence type="predicted"/>
<keyword evidence="3" id="KW-1133">Transmembrane helix</keyword>
<reference evidence="5 6" key="1">
    <citation type="journal article" date="2024" name="Proc. Natl. Acad. Sci. U.S.A.">
        <title>The genetic regulatory architecture and epigenomic basis for age-related changes in rattlesnake venom.</title>
        <authorList>
            <person name="Hogan M.P."/>
            <person name="Holding M.L."/>
            <person name="Nystrom G.S."/>
            <person name="Colston T.J."/>
            <person name="Bartlett D.A."/>
            <person name="Mason A.J."/>
            <person name="Ellsworth S.A."/>
            <person name="Rautsaw R.M."/>
            <person name="Lawrence K.C."/>
            <person name="Strickland J.L."/>
            <person name="He B."/>
            <person name="Fraser P."/>
            <person name="Margres M.J."/>
            <person name="Gilbert D.M."/>
            <person name="Gibbs H.L."/>
            <person name="Parkinson C.L."/>
            <person name="Rokyta D.R."/>
        </authorList>
    </citation>
    <scope>NUCLEOTIDE SEQUENCE [LARGE SCALE GENOMIC DNA]</scope>
    <source>
        <strain evidence="5">DRR0105</strain>
    </source>
</reference>
<evidence type="ECO:0000313" key="6">
    <source>
        <dbReference type="Proteomes" id="UP001474421"/>
    </source>
</evidence>
<dbReference type="PROSITE" id="PS51186">
    <property type="entry name" value="GNAT"/>
    <property type="match status" value="1"/>
</dbReference>
<gene>
    <name evidence="5" type="ORF">NXF25_013520</name>
</gene>
<evidence type="ECO:0000256" key="1">
    <source>
        <dbReference type="ARBA" id="ARBA00022679"/>
    </source>
</evidence>
<organism evidence="5 6">
    <name type="scientific">Crotalus adamanteus</name>
    <name type="common">Eastern diamondback rattlesnake</name>
    <dbReference type="NCBI Taxonomy" id="8729"/>
    <lineage>
        <taxon>Eukaryota</taxon>
        <taxon>Metazoa</taxon>
        <taxon>Chordata</taxon>
        <taxon>Craniata</taxon>
        <taxon>Vertebrata</taxon>
        <taxon>Euteleostomi</taxon>
        <taxon>Lepidosauria</taxon>
        <taxon>Squamata</taxon>
        <taxon>Bifurcata</taxon>
        <taxon>Unidentata</taxon>
        <taxon>Episquamata</taxon>
        <taxon>Toxicofera</taxon>
        <taxon>Serpentes</taxon>
        <taxon>Colubroidea</taxon>
        <taxon>Viperidae</taxon>
        <taxon>Crotalinae</taxon>
        <taxon>Crotalus</taxon>
    </lineage>
</organism>
<feature type="domain" description="N-acetyltransferase" evidence="4">
    <location>
        <begin position="91"/>
        <end position="236"/>
    </location>
</feature>
<evidence type="ECO:0000256" key="3">
    <source>
        <dbReference type="SAM" id="Phobius"/>
    </source>
</evidence>
<dbReference type="Pfam" id="PF00583">
    <property type="entry name" value="Acetyltransf_1"/>
    <property type="match status" value="1"/>
</dbReference>
<keyword evidence="3" id="KW-0812">Transmembrane</keyword>